<dbReference type="Proteomes" id="UP000034954">
    <property type="component" value="Unassembled WGS sequence"/>
</dbReference>
<evidence type="ECO:0000256" key="6">
    <source>
        <dbReference type="ARBA" id="ARBA00023004"/>
    </source>
</evidence>
<keyword evidence="3" id="KW-0808">Transferase</keyword>
<comment type="cofactor">
    <cofactor evidence="1">
        <name>[4Fe-4S] cluster</name>
        <dbReference type="ChEBI" id="CHEBI:49883"/>
    </cofactor>
</comment>
<evidence type="ECO:0000256" key="1">
    <source>
        <dbReference type="ARBA" id="ARBA00001966"/>
    </source>
</evidence>
<evidence type="ECO:0000313" key="10">
    <source>
        <dbReference type="EMBL" id="KKO19000.1"/>
    </source>
</evidence>
<dbReference type="SFLD" id="SFLDS00029">
    <property type="entry name" value="Radical_SAM"/>
    <property type="match status" value="1"/>
</dbReference>
<dbReference type="Pfam" id="PF04055">
    <property type="entry name" value="Radical_SAM"/>
    <property type="match status" value="1"/>
</dbReference>
<sequence>MKQNGKINIHGPNLCQKMEDNMKLLLVSPLASKSFLGGDFYFRLPYLGLLKVASLTPPNWDVSIIDEKVESLDLTQGADLVGITAMTPAVNRAYEIADSFRSRGIKVIMGGMHVSKMPDEALRHCDSVIIGEAERLWDKALNDCKRDELKSIYRHDNEYPSLANFPAPNWKLYEGKRYLPVHFLETTRGCPHNCEFCSVTNSFGGKFRNRPVDEVEREIQDLKPFEGRFVLKNVVFFVDDNIISNRKHTKELLSRIIPYNLKWTGQASVNIAKNNEILELCKKSGCMGLVVGFESLSQGNLANMGKTFNTPDTYIDVVKKLHDYGIGVTGAFVFGFDHDDESVFDRTIEFVIKAKIDVCYFSILTPYPGTRVYSQMLQEGRIIDHDWSNYNTNHVVFKPKLMKPEKLLDGFHHALKESFSYTAIFKRLWGNGTYKNFFYPMNFGFRQTVRKTIKNKQHFSYEEDPDS</sequence>
<evidence type="ECO:0000256" key="3">
    <source>
        <dbReference type="ARBA" id="ARBA00022679"/>
    </source>
</evidence>
<dbReference type="SUPFAM" id="SSF102114">
    <property type="entry name" value="Radical SAM enzymes"/>
    <property type="match status" value="1"/>
</dbReference>
<dbReference type="SFLD" id="SFLDG01123">
    <property type="entry name" value="methyltransferase_(Class_B)"/>
    <property type="match status" value="1"/>
</dbReference>
<dbReference type="GO" id="GO:0031419">
    <property type="term" value="F:cobalamin binding"/>
    <property type="evidence" value="ECO:0007669"/>
    <property type="project" value="InterPro"/>
</dbReference>
<feature type="domain" description="B12-binding" evidence="8">
    <location>
        <begin position="4"/>
        <end position="151"/>
    </location>
</feature>
<evidence type="ECO:0000256" key="5">
    <source>
        <dbReference type="ARBA" id="ARBA00022723"/>
    </source>
</evidence>
<dbReference type="InterPro" id="IPR006158">
    <property type="entry name" value="Cobalamin-bd"/>
</dbReference>
<dbReference type="EMBL" id="LAQJ01000225">
    <property type="protein sequence ID" value="KKO19000.1"/>
    <property type="molecule type" value="Genomic_DNA"/>
</dbReference>
<dbReference type="InterPro" id="IPR023404">
    <property type="entry name" value="rSAM_horseshoe"/>
</dbReference>
<evidence type="ECO:0000256" key="4">
    <source>
        <dbReference type="ARBA" id="ARBA00022691"/>
    </source>
</evidence>
<dbReference type="PANTHER" id="PTHR43409">
    <property type="entry name" value="ANAEROBIC MAGNESIUM-PROTOPORPHYRIN IX MONOMETHYL ESTER CYCLASE-RELATED"/>
    <property type="match status" value="1"/>
</dbReference>
<dbReference type="InterPro" id="IPR034466">
    <property type="entry name" value="Methyltransferase_Class_B"/>
</dbReference>
<dbReference type="Pfam" id="PF02310">
    <property type="entry name" value="B12-binding"/>
    <property type="match status" value="1"/>
</dbReference>
<dbReference type="GO" id="GO:0046872">
    <property type="term" value="F:metal ion binding"/>
    <property type="evidence" value="ECO:0007669"/>
    <property type="project" value="UniProtKB-KW"/>
</dbReference>
<keyword evidence="7" id="KW-0411">Iron-sulfur</keyword>
<dbReference type="InterPro" id="IPR007197">
    <property type="entry name" value="rSAM"/>
</dbReference>
<reference evidence="10 11" key="1">
    <citation type="journal article" date="2013" name="BMC Microbiol.">
        <title>Identification of the type II cytochrome c maturation pathway in anammox bacteria by comparative genomics.</title>
        <authorList>
            <person name="Ferousi C."/>
            <person name="Speth D.R."/>
            <person name="Reimann J."/>
            <person name="Op den Camp H.J."/>
            <person name="Allen J.W."/>
            <person name="Keltjens J.T."/>
            <person name="Jetten M.S."/>
        </authorList>
    </citation>
    <scope>NUCLEOTIDE SEQUENCE [LARGE SCALE GENOMIC DNA]</scope>
    <source>
        <strain evidence="10">RU1</strain>
    </source>
</reference>
<dbReference type="Gene3D" id="3.40.50.280">
    <property type="entry name" value="Cobalamin-binding domain"/>
    <property type="match status" value="1"/>
</dbReference>
<dbReference type="Gene3D" id="3.80.30.20">
    <property type="entry name" value="tm_1862 like domain"/>
    <property type="match status" value="1"/>
</dbReference>
<dbReference type="Pfam" id="PF13282">
    <property type="entry name" value="DUF4070"/>
    <property type="match status" value="1"/>
</dbReference>
<protein>
    <recommendedName>
        <fullName evidence="12">Oxidoreductase</fullName>
    </recommendedName>
</protein>
<dbReference type="AlphaFoldDB" id="A0A0M2UTR3"/>
<dbReference type="InterPro" id="IPR058240">
    <property type="entry name" value="rSAM_sf"/>
</dbReference>
<keyword evidence="11" id="KW-1185">Reference proteome</keyword>
<name>A0A0M2UTR3_9BACT</name>
<dbReference type="PROSITE" id="PS51918">
    <property type="entry name" value="RADICAL_SAM"/>
    <property type="match status" value="1"/>
</dbReference>
<keyword evidence="4" id="KW-0949">S-adenosyl-L-methionine</keyword>
<accession>A0A0M2UTR3</accession>
<dbReference type="GO" id="GO:0003824">
    <property type="term" value="F:catalytic activity"/>
    <property type="evidence" value="ECO:0007669"/>
    <property type="project" value="InterPro"/>
</dbReference>
<evidence type="ECO:0008006" key="12">
    <source>
        <dbReference type="Google" id="ProtNLM"/>
    </source>
</evidence>
<comment type="caution">
    <text evidence="10">The sequence shown here is derived from an EMBL/GenBank/DDBJ whole genome shotgun (WGS) entry which is preliminary data.</text>
</comment>
<keyword evidence="2" id="KW-0489">Methyltransferase</keyword>
<evidence type="ECO:0000256" key="2">
    <source>
        <dbReference type="ARBA" id="ARBA00022603"/>
    </source>
</evidence>
<dbReference type="PROSITE" id="PS51332">
    <property type="entry name" value="B12_BINDING"/>
    <property type="match status" value="1"/>
</dbReference>
<dbReference type="PANTHER" id="PTHR43409:SF7">
    <property type="entry name" value="BLL1977 PROTEIN"/>
    <property type="match status" value="1"/>
</dbReference>
<dbReference type="SMART" id="SM00729">
    <property type="entry name" value="Elp3"/>
    <property type="match status" value="1"/>
</dbReference>
<organism evidence="10 11">
    <name type="scientific">Candidatus Brocadia fulgida</name>
    <dbReference type="NCBI Taxonomy" id="380242"/>
    <lineage>
        <taxon>Bacteria</taxon>
        <taxon>Pseudomonadati</taxon>
        <taxon>Planctomycetota</taxon>
        <taxon>Candidatus Brocadiia</taxon>
        <taxon>Candidatus Brocadiales</taxon>
        <taxon>Candidatus Brocadiaceae</taxon>
        <taxon>Candidatus Brocadia</taxon>
    </lineage>
</organism>
<evidence type="ECO:0000313" key="11">
    <source>
        <dbReference type="Proteomes" id="UP000034954"/>
    </source>
</evidence>
<dbReference type="CDD" id="cd02068">
    <property type="entry name" value="radical_SAM_B12_BD"/>
    <property type="match status" value="1"/>
</dbReference>
<dbReference type="InterPro" id="IPR006638">
    <property type="entry name" value="Elp3/MiaA/NifB-like_rSAM"/>
</dbReference>
<dbReference type="InterPro" id="IPR051198">
    <property type="entry name" value="BchE-like"/>
</dbReference>
<evidence type="ECO:0000259" key="9">
    <source>
        <dbReference type="PROSITE" id="PS51918"/>
    </source>
</evidence>
<dbReference type="GO" id="GO:0051539">
    <property type="term" value="F:4 iron, 4 sulfur cluster binding"/>
    <property type="evidence" value="ECO:0007669"/>
    <property type="project" value="UniProtKB-KW"/>
</dbReference>
<dbReference type="GO" id="GO:0005829">
    <property type="term" value="C:cytosol"/>
    <property type="evidence" value="ECO:0007669"/>
    <property type="project" value="TreeGrafter"/>
</dbReference>
<keyword evidence="5" id="KW-0479">Metal-binding</keyword>
<dbReference type="InterPro" id="IPR025274">
    <property type="entry name" value="DUF4070"/>
</dbReference>
<gene>
    <name evidence="10" type="ORF">BROFUL_02294</name>
</gene>
<proteinExistence type="predicted"/>
<evidence type="ECO:0000256" key="7">
    <source>
        <dbReference type="ARBA" id="ARBA00023014"/>
    </source>
</evidence>
<keyword evidence="6" id="KW-0408">Iron</keyword>
<evidence type="ECO:0000259" key="8">
    <source>
        <dbReference type="PROSITE" id="PS51332"/>
    </source>
</evidence>
<dbReference type="SFLD" id="SFLDG01082">
    <property type="entry name" value="B12-binding_domain_containing"/>
    <property type="match status" value="1"/>
</dbReference>
<feature type="domain" description="Radical SAM core" evidence="9">
    <location>
        <begin position="176"/>
        <end position="412"/>
    </location>
</feature>
<dbReference type="CDD" id="cd01335">
    <property type="entry name" value="Radical_SAM"/>
    <property type="match status" value="1"/>
</dbReference>